<evidence type="ECO:0000313" key="1">
    <source>
        <dbReference type="EMBL" id="KAF9764046.1"/>
    </source>
</evidence>
<dbReference type="AlphaFoldDB" id="A0A9P6GZI6"/>
<comment type="caution">
    <text evidence="1">The sequence shown here is derived from an EMBL/GenBank/DDBJ whole genome shotgun (WGS) entry which is preliminary data.</text>
</comment>
<keyword evidence="2" id="KW-1185">Reference proteome</keyword>
<name>A0A9P6GZI6_9MICR</name>
<organism evidence="1 2">
    <name type="scientific">Nosema granulosis</name>
    <dbReference type="NCBI Taxonomy" id="83296"/>
    <lineage>
        <taxon>Eukaryota</taxon>
        <taxon>Fungi</taxon>
        <taxon>Fungi incertae sedis</taxon>
        <taxon>Microsporidia</taxon>
        <taxon>Nosematidae</taxon>
        <taxon>Nosema</taxon>
    </lineage>
</organism>
<protein>
    <submittedName>
        <fullName evidence="1">Uncharacterized protein</fullName>
    </submittedName>
</protein>
<reference evidence="1 2" key="1">
    <citation type="journal article" date="2020" name="Genome Biol. Evol.">
        <title>Comparative genomics of strictly vertically transmitted, feminizing microsporidia endosymbionts of amphipod crustaceans.</title>
        <authorList>
            <person name="Cormier A."/>
            <person name="Chebbi M.A."/>
            <person name="Giraud I."/>
            <person name="Wattier R."/>
            <person name="Teixeira M."/>
            <person name="Gilbert C."/>
            <person name="Rigaud T."/>
            <person name="Cordaux R."/>
        </authorList>
    </citation>
    <scope>NUCLEOTIDE SEQUENCE [LARGE SCALE GENOMIC DNA]</scope>
    <source>
        <strain evidence="1 2">Ou3-Ou53</strain>
    </source>
</reference>
<gene>
    <name evidence="1" type="ORF">NGRA_0878</name>
</gene>
<proteinExistence type="predicted"/>
<sequence length="121" mass="14236">MPFCLICSKHLKNKKASLNHEQSLSHRKNSTVDLKALFDRTLCSLIYKYSEFKEISKIYKEFVQKYSLTYAQAGYRSLEDALANLKENVMCKTVGDVKYVKGFENFIEEKPILKIKFKKYF</sequence>
<dbReference type="Proteomes" id="UP000740883">
    <property type="component" value="Unassembled WGS sequence"/>
</dbReference>
<dbReference type="EMBL" id="SBJO01000042">
    <property type="protein sequence ID" value="KAF9764046.1"/>
    <property type="molecule type" value="Genomic_DNA"/>
</dbReference>
<dbReference type="OrthoDB" id="2199211at2759"/>
<accession>A0A9P6GZI6</accession>
<evidence type="ECO:0000313" key="2">
    <source>
        <dbReference type="Proteomes" id="UP000740883"/>
    </source>
</evidence>